<evidence type="ECO:0000313" key="2">
    <source>
        <dbReference type="EMBL" id="NSJ45200.1"/>
    </source>
</evidence>
<name>A0AAQ1L1S6_9FIRM</name>
<evidence type="ECO:0000313" key="3">
    <source>
        <dbReference type="EMBL" id="QIX91554.1"/>
    </source>
</evidence>
<gene>
    <name evidence="3" type="ORF">FOC47_14010</name>
    <name evidence="2" type="ORF">G5B26_16755</name>
</gene>
<organism evidence="2 5">
    <name type="scientific">Enterocloster clostridioformis</name>
    <dbReference type="NCBI Taxonomy" id="1531"/>
    <lineage>
        <taxon>Bacteria</taxon>
        <taxon>Bacillati</taxon>
        <taxon>Bacillota</taxon>
        <taxon>Clostridia</taxon>
        <taxon>Lachnospirales</taxon>
        <taxon>Lachnospiraceae</taxon>
        <taxon>Enterocloster</taxon>
    </lineage>
</organism>
<reference evidence="2" key="3">
    <citation type="submission" date="2020-02" db="EMBL/GenBank/DDBJ databases">
        <authorList>
            <person name="Littmann E."/>
            <person name="Sorbara M."/>
        </authorList>
    </citation>
    <scope>NUCLEOTIDE SEQUENCE</scope>
    <source>
        <strain evidence="2">MSK.2.26</strain>
    </source>
</reference>
<dbReference type="EMBL" id="CP050964">
    <property type="protein sequence ID" value="QIX91554.1"/>
    <property type="molecule type" value="Genomic_DNA"/>
</dbReference>
<dbReference type="EMBL" id="JAAISW010000031">
    <property type="protein sequence ID" value="NSJ45200.1"/>
    <property type="molecule type" value="Genomic_DNA"/>
</dbReference>
<evidence type="ECO:0000313" key="4">
    <source>
        <dbReference type="Proteomes" id="UP000501069"/>
    </source>
</evidence>
<dbReference type="GeneID" id="57962280"/>
<proteinExistence type="predicted"/>
<sequence length="276" mass="29918">MIKKVNKLLVIVIIAVASIIEVGCTQSKNDNFKTGGSEQSMESTVDEGEISITNESDTISTGGEEGIEQEAVVESETEGAEQKRESIAIETAPVTRDDTILYGSIKTIDGFQMVDGTDVPVQVSFNVTNVQEGESAYKTLISGNAEIPKAENGMEYVVVTLNVTYDSGTPDNLYIMEDYASLDSAKMYFALSNGDSNAEQFTKHLSDSIYNLTVEKGKSAQGSVAFLRKIGSNEPLYFVGYGKTIKFDIATSDRSKSSMDTSFASCRERDPSVCSR</sequence>
<dbReference type="AlphaFoldDB" id="A0AAQ1L1S6"/>
<evidence type="ECO:0000256" key="1">
    <source>
        <dbReference type="SAM" id="MobiDB-lite"/>
    </source>
</evidence>
<reference evidence="2 5" key="2">
    <citation type="journal article" date="2020" name="Cell Host Microbe">
        <title>Functional and Genomic Variation between Human-Derived Isolates of Lachnospiraceae Reveals Inter- and Intra-Species Diversity.</title>
        <authorList>
            <person name="Sorbara M.T."/>
            <person name="Littmann E.R."/>
            <person name="Fontana E."/>
            <person name="Moody T.U."/>
            <person name="Kohout C.E."/>
            <person name="Gjonbalaj M."/>
            <person name="Eaton V."/>
            <person name="Seok R."/>
            <person name="Leiner I.M."/>
            <person name="Pamer E.G."/>
        </authorList>
    </citation>
    <scope>NUCLEOTIDE SEQUENCE [LARGE SCALE GENOMIC DNA]</scope>
    <source>
        <strain evidence="2 5">MSK.2.26</strain>
    </source>
</reference>
<feature type="region of interest" description="Disordered" evidence="1">
    <location>
        <begin position="28"/>
        <end position="65"/>
    </location>
</feature>
<reference evidence="3 4" key="1">
    <citation type="submission" date="2019-11" db="EMBL/GenBank/DDBJ databases">
        <title>FDA dAtabase for Regulatory Grade micrObial Sequences (FDA-ARGOS): Supporting development and validation of Infectious Disease Dx tests.</title>
        <authorList>
            <person name="Turner S."/>
            <person name="Byrd R."/>
            <person name="Tallon L."/>
            <person name="Sadzewicz L."/>
            <person name="Vavikolanu K."/>
            <person name="Mehta A."/>
            <person name="Aluvathingal J."/>
            <person name="Nadendla S."/>
            <person name="Myers T."/>
            <person name="Yan Y."/>
            <person name="Sichtig H."/>
        </authorList>
    </citation>
    <scope>NUCLEOTIDE SEQUENCE [LARGE SCALE GENOMIC DNA]</scope>
    <source>
        <strain evidence="3 4">FDAARGOS_739</strain>
    </source>
</reference>
<dbReference type="Proteomes" id="UP000501069">
    <property type="component" value="Chromosome"/>
</dbReference>
<evidence type="ECO:0000313" key="5">
    <source>
        <dbReference type="Proteomes" id="UP000719916"/>
    </source>
</evidence>
<feature type="compositionally biased region" description="Polar residues" evidence="1">
    <location>
        <begin position="28"/>
        <end position="43"/>
    </location>
</feature>
<dbReference type="RefSeq" id="WP_002587158.1">
    <property type="nucleotide sequence ID" value="NZ_CABKQO010000003.1"/>
</dbReference>
<accession>A0AAQ1L1S6</accession>
<dbReference type="Proteomes" id="UP000719916">
    <property type="component" value="Unassembled WGS sequence"/>
</dbReference>
<feature type="compositionally biased region" description="Polar residues" evidence="1">
    <location>
        <begin position="51"/>
        <end position="61"/>
    </location>
</feature>
<protein>
    <submittedName>
        <fullName evidence="2">Uncharacterized protein</fullName>
    </submittedName>
</protein>